<accession>A0A1B0ANR6</accession>
<evidence type="ECO:0000313" key="3">
    <source>
        <dbReference type="Proteomes" id="UP000092460"/>
    </source>
</evidence>
<dbReference type="AlphaFoldDB" id="A0A1B0ANR6"/>
<evidence type="ECO:0000256" key="1">
    <source>
        <dbReference type="SAM" id="MobiDB-lite"/>
    </source>
</evidence>
<dbReference type="VEuPathDB" id="VectorBase:GPPI003188"/>
<reference evidence="3" key="1">
    <citation type="submission" date="2015-01" db="EMBL/GenBank/DDBJ databases">
        <authorList>
            <person name="Aksoy S."/>
            <person name="Warren W."/>
            <person name="Wilson R.K."/>
        </authorList>
    </citation>
    <scope>NUCLEOTIDE SEQUENCE [LARGE SCALE GENOMIC DNA]</scope>
    <source>
        <strain evidence="3">IAEA</strain>
    </source>
</reference>
<proteinExistence type="predicted"/>
<dbReference type="Proteomes" id="UP000092460">
    <property type="component" value="Unassembled WGS sequence"/>
</dbReference>
<feature type="region of interest" description="Disordered" evidence="1">
    <location>
        <begin position="96"/>
        <end position="118"/>
    </location>
</feature>
<protein>
    <submittedName>
        <fullName evidence="2">Uncharacterized protein</fullName>
    </submittedName>
</protein>
<organism evidence="2 3">
    <name type="scientific">Glossina palpalis gambiensis</name>
    <dbReference type="NCBI Taxonomy" id="67801"/>
    <lineage>
        <taxon>Eukaryota</taxon>
        <taxon>Metazoa</taxon>
        <taxon>Ecdysozoa</taxon>
        <taxon>Arthropoda</taxon>
        <taxon>Hexapoda</taxon>
        <taxon>Insecta</taxon>
        <taxon>Pterygota</taxon>
        <taxon>Neoptera</taxon>
        <taxon>Endopterygota</taxon>
        <taxon>Diptera</taxon>
        <taxon>Brachycera</taxon>
        <taxon>Muscomorpha</taxon>
        <taxon>Hippoboscoidea</taxon>
        <taxon>Glossinidae</taxon>
        <taxon>Glossina</taxon>
    </lineage>
</organism>
<dbReference type="EMBL" id="JXJN01000936">
    <property type="status" value="NOT_ANNOTATED_CDS"/>
    <property type="molecule type" value="Genomic_DNA"/>
</dbReference>
<sequence>MCFVEIQINNCTNSAYEGGVTQNLQHYVSRVAGRGRHKNCTKFFSIFRRIMRPWKVYILKPVSSLTFHDDTPSPTLSVQAKYSAKKPPERYWEQFQQPHNTDRKHLDPLGNCKDHFVS</sequence>
<dbReference type="EnsemblMetazoa" id="GPPI003188-RA">
    <property type="protein sequence ID" value="GPPI003188-PA"/>
    <property type="gene ID" value="GPPI003188"/>
</dbReference>
<name>A0A1B0ANR6_9MUSC</name>
<feature type="compositionally biased region" description="Basic and acidic residues" evidence="1">
    <location>
        <begin position="100"/>
        <end position="118"/>
    </location>
</feature>
<evidence type="ECO:0000313" key="2">
    <source>
        <dbReference type="EnsemblMetazoa" id="GPPI003188-PA"/>
    </source>
</evidence>
<reference evidence="2" key="2">
    <citation type="submission" date="2020-05" db="UniProtKB">
        <authorList>
            <consortium name="EnsemblMetazoa"/>
        </authorList>
    </citation>
    <scope>IDENTIFICATION</scope>
    <source>
        <strain evidence="2">IAEA</strain>
    </source>
</reference>
<keyword evidence="3" id="KW-1185">Reference proteome</keyword>